<evidence type="ECO:0000256" key="1">
    <source>
        <dbReference type="SAM" id="Phobius"/>
    </source>
</evidence>
<feature type="transmembrane region" description="Helical" evidence="1">
    <location>
        <begin position="356"/>
        <end position="377"/>
    </location>
</feature>
<organism evidence="4 5">
    <name type="scientific">Yersinia enterocolitica</name>
    <dbReference type="NCBI Taxonomy" id="630"/>
    <lineage>
        <taxon>Bacteria</taxon>
        <taxon>Pseudomonadati</taxon>
        <taxon>Pseudomonadota</taxon>
        <taxon>Gammaproteobacteria</taxon>
        <taxon>Enterobacterales</taxon>
        <taxon>Yersiniaceae</taxon>
        <taxon>Yersinia</taxon>
    </lineage>
</organism>
<dbReference type="InterPro" id="IPR050879">
    <property type="entry name" value="Acyltransferase_3"/>
</dbReference>
<feature type="transmembrane region" description="Helical" evidence="1">
    <location>
        <begin position="258"/>
        <end position="277"/>
    </location>
</feature>
<feature type="domain" description="Acyltransferase 3" evidence="2">
    <location>
        <begin position="14"/>
        <end position="339"/>
    </location>
</feature>
<keyword evidence="1" id="KW-1133">Transmembrane helix</keyword>
<proteinExistence type="predicted"/>
<dbReference type="EC" id="2.3.1.-" evidence="4"/>
<feature type="domain" description="SGNH" evidence="3">
    <location>
        <begin position="431"/>
        <end position="661"/>
    </location>
</feature>
<feature type="transmembrane region" description="Helical" evidence="1">
    <location>
        <begin position="179"/>
        <end position="197"/>
    </location>
</feature>
<feature type="transmembrane region" description="Helical" evidence="1">
    <location>
        <begin position="327"/>
        <end position="344"/>
    </location>
</feature>
<sequence>MIVNHMAHNMRYRAELDGVRAVAVLAVVFYHAKLSLLGYELFKGGFFGVDIFFVLSGFLITSIIFSDLAKNHFSIRDFFLRRAKRILPALILVLLISSFFAYIFLLPDNLAVYAKTLLSSLFFISNFYFFCEDTYISDSSDYKPLLHTWSLSVEWQFYIIFPFLCIIAFKHFKHKKLKFVIFLLVSSLLLAQFLSSWQPNFSFYLLPTRMWELLAGSAVAILLMDCKDNLNKIYYKVMPSVGLLLILFSILFVDDKVLHPSIITVLPILGTCIVIYFSRQRDIATSLLSLKPVIFIGAISYSIYLWHQPLFVFYRVKMGSINVQVSIVLILLCVALAIASFYLIEKPFRKRHLAAWKWAVMSISMLILTIFAGLAIFKNGFSDSASERLSPLAIKRYEDFKTPEFRRLESATEGRNYLSGNATPLCINRDPSDACRFGDESWVVIGDSYAGSFEYALQTELAARGKGIISLTYEQCSFVSDNLWFGTAPECAEINRRRWNVIKAFTDKKTFLISANYAQFKDTKMVDNPSHSIGSVLTASNVLVWTSLADNINKLLSMGHRVVMVYPIPTVRTDVKREYFRLLNVSNGNVGKVYDKSTKGYNAAISLSEKLDTYIKPNPNLIIINPVDSLCEGHSCLIINKSGGLYNQGSHLSNAGAKLVLGRIIFEEPKTDPH</sequence>
<dbReference type="PANTHER" id="PTHR23028:SF53">
    <property type="entry name" value="ACYL_TRANSF_3 DOMAIN-CONTAINING PROTEIN"/>
    <property type="match status" value="1"/>
</dbReference>
<evidence type="ECO:0000313" key="5">
    <source>
        <dbReference type="Proteomes" id="UP000048841"/>
    </source>
</evidence>
<feature type="transmembrane region" description="Helical" evidence="1">
    <location>
        <begin position="45"/>
        <end position="65"/>
    </location>
</feature>
<feature type="transmembrane region" description="Helical" evidence="1">
    <location>
        <begin position="233"/>
        <end position="252"/>
    </location>
</feature>
<feature type="transmembrane region" description="Helical" evidence="1">
    <location>
        <begin position="155"/>
        <end position="172"/>
    </location>
</feature>
<evidence type="ECO:0000313" key="4">
    <source>
        <dbReference type="EMBL" id="CFQ69795.1"/>
    </source>
</evidence>
<reference evidence="4 5" key="1">
    <citation type="submission" date="2015-03" db="EMBL/GenBank/DDBJ databases">
        <authorList>
            <person name="Murphy D."/>
        </authorList>
    </citation>
    <scope>NUCLEOTIDE SEQUENCE [LARGE SCALE GENOMIC DNA]</scope>
    <source>
        <strain evidence="4 5">IP26249</strain>
    </source>
</reference>
<dbReference type="Pfam" id="PF19040">
    <property type="entry name" value="SGNH"/>
    <property type="match status" value="1"/>
</dbReference>
<keyword evidence="1" id="KW-0472">Membrane</keyword>
<dbReference type="GO" id="GO:0016747">
    <property type="term" value="F:acyltransferase activity, transferring groups other than amino-acyl groups"/>
    <property type="evidence" value="ECO:0007669"/>
    <property type="project" value="InterPro"/>
</dbReference>
<keyword evidence="4" id="KW-0808">Transferase</keyword>
<dbReference type="PANTHER" id="PTHR23028">
    <property type="entry name" value="ACETYLTRANSFERASE"/>
    <property type="match status" value="1"/>
</dbReference>
<dbReference type="GO" id="GO:0016020">
    <property type="term" value="C:membrane"/>
    <property type="evidence" value="ECO:0007669"/>
    <property type="project" value="TreeGrafter"/>
</dbReference>
<keyword evidence="4" id="KW-0012">Acyltransferase</keyword>
<dbReference type="EMBL" id="CGBR01000027">
    <property type="protein sequence ID" value="CFQ69795.1"/>
    <property type="molecule type" value="Genomic_DNA"/>
</dbReference>
<feature type="transmembrane region" description="Helical" evidence="1">
    <location>
        <begin position="289"/>
        <end position="307"/>
    </location>
</feature>
<protein>
    <submittedName>
        <fullName evidence="4">Acyltransferase family protein</fullName>
        <ecNumber evidence="4">2.3.1.-</ecNumber>
    </submittedName>
</protein>
<dbReference type="AlphaFoldDB" id="A0A0H5GWZ7"/>
<feature type="transmembrane region" description="Helical" evidence="1">
    <location>
        <begin position="86"/>
        <end position="105"/>
    </location>
</feature>
<keyword evidence="1" id="KW-0812">Transmembrane</keyword>
<feature type="transmembrane region" description="Helical" evidence="1">
    <location>
        <begin position="21"/>
        <end position="39"/>
    </location>
</feature>
<dbReference type="Proteomes" id="UP000048841">
    <property type="component" value="Unassembled WGS sequence"/>
</dbReference>
<gene>
    <name evidence="4" type="primary">oatA</name>
    <name evidence="4" type="ORF">ERS137941_03200</name>
</gene>
<feature type="transmembrane region" description="Helical" evidence="1">
    <location>
        <begin position="209"/>
        <end position="226"/>
    </location>
</feature>
<accession>A0A0H5GWZ7</accession>
<evidence type="ECO:0000259" key="3">
    <source>
        <dbReference type="Pfam" id="PF19040"/>
    </source>
</evidence>
<evidence type="ECO:0000259" key="2">
    <source>
        <dbReference type="Pfam" id="PF01757"/>
    </source>
</evidence>
<name>A0A0H5GWZ7_YEREN</name>
<dbReference type="GO" id="GO:0009103">
    <property type="term" value="P:lipopolysaccharide biosynthetic process"/>
    <property type="evidence" value="ECO:0007669"/>
    <property type="project" value="TreeGrafter"/>
</dbReference>
<dbReference type="InterPro" id="IPR002656">
    <property type="entry name" value="Acyl_transf_3_dom"/>
</dbReference>
<dbReference type="Pfam" id="PF01757">
    <property type="entry name" value="Acyl_transf_3"/>
    <property type="match status" value="1"/>
</dbReference>
<dbReference type="InterPro" id="IPR043968">
    <property type="entry name" value="SGNH"/>
</dbReference>